<dbReference type="InterPro" id="IPR016071">
    <property type="entry name" value="Staphylococal_nuclease_OB-fold"/>
</dbReference>
<dbReference type="Pfam" id="PF00565">
    <property type="entry name" value="SNase"/>
    <property type="match status" value="1"/>
</dbReference>
<feature type="domain" description="TNase-like" evidence="1">
    <location>
        <begin position="2"/>
        <end position="75"/>
    </location>
</feature>
<dbReference type="SUPFAM" id="SSF50199">
    <property type="entry name" value="Staphylococcal nuclease"/>
    <property type="match status" value="1"/>
</dbReference>
<sequence length="90" mass="10192">MLGYDTPEKKARCLSEFIDALRATQHLRWMLWKSSKISTQTVGKDRYGRVLTKLSVDGSDVSERMIGTGLARRYDGGQRQSWCVEGFGGF</sequence>
<evidence type="ECO:0000313" key="3">
    <source>
        <dbReference type="Proteomes" id="UP001195941"/>
    </source>
</evidence>
<dbReference type="Proteomes" id="UP001195941">
    <property type="component" value="Unassembled WGS sequence"/>
</dbReference>
<evidence type="ECO:0000313" key="2">
    <source>
        <dbReference type="EMBL" id="MBR9651258.1"/>
    </source>
</evidence>
<dbReference type="InterPro" id="IPR035437">
    <property type="entry name" value="SNase_OB-fold_sf"/>
</dbReference>
<accession>A0ABS5HRN4</accession>
<reference evidence="2 3" key="1">
    <citation type="journal article" date="2021" name="Arch. Microbiol.">
        <title>Thalassobius aquimarinus sp. nov., isolated from the Sea of Japan seashore.</title>
        <authorList>
            <person name="Kurilenko V.V."/>
            <person name="Romanenko L.A."/>
            <person name="Chernysheva N.Y."/>
            <person name="Velansky P.V."/>
            <person name="Tekutyeva L.A."/>
            <person name="Isaeva M.P."/>
            <person name="Mikhailov V.V."/>
        </authorList>
    </citation>
    <scope>NUCLEOTIDE SEQUENCE [LARGE SCALE GENOMIC DNA]</scope>
    <source>
        <strain evidence="2 3">KMM 8518</strain>
    </source>
</reference>
<proteinExistence type="predicted"/>
<protein>
    <submittedName>
        <fullName evidence="2">Thermonuclease family protein</fullName>
    </submittedName>
</protein>
<gene>
    <name evidence="2" type="ORF">IT775_09005</name>
</gene>
<dbReference type="EMBL" id="JADMKU010000006">
    <property type="protein sequence ID" value="MBR9651258.1"/>
    <property type="molecule type" value="Genomic_DNA"/>
</dbReference>
<comment type="caution">
    <text evidence="2">The sequence shown here is derived from an EMBL/GenBank/DDBJ whole genome shotgun (WGS) entry which is preliminary data.</text>
</comment>
<organism evidence="2 3">
    <name type="scientific">Thalassovita aquimarina</name>
    <dbReference type="NCBI Taxonomy" id="2785917"/>
    <lineage>
        <taxon>Bacteria</taxon>
        <taxon>Pseudomonadati</taxon>
        <taxon>Pseudomonadota</taxon>
        <taxon>Alphaproteobacteria</taxon>
        <taxon>Rhodobacterales</taxon>
        <taxon>Roseobacteraceae</taxon>
        <taxon>Thalassovita</taxon>
    </lineage>
</organism>
<name>A0ABS5HRN4_9RHOB</name>
<dbReference type="Gene3D" id="2.40.50.90">
    <property type="match status" value="1"/>
</dbReference>
<keyword evidence="3" id="KW-1185">Reference proteome</keyword>
<evidence type="ECO:0000259" key="1">
    <source>
        <dbReference type="Pfam" id="PF00565"/>
    </source>
</evidence>